<evidence type="ECO:0000256" key="10">
    <source>
        <dbReference type="ARBA" id="ARBA00022840"/>
    </source>
</evidence>
<keyword evidence="13" id="KW-0115">cAMP biosynthesis</keyword>
<dbReference type="InterPro" id="IPR001054">
    <property type="entry name" value="A/G_cyclase"/>
</dbReference>
<comment type="catalytic activity">
    <reaction evidence="1">
        <text>ATP = 3',5'-cyclic AMP + diphosphate</text>
        <dbReference type="Rhea" id="RHEA:15389"/>
        <dbReference type="ChEBI" id="CHEBI:30616"/>
        <dbReference type="ChEBI" id="CHEBI:33019"/>
        <dbReference type="ChEBI" id="CHEBI:58165"/>
        <dbReference type="EC" id="4.6.1.1"/>
    </reaction>
</comment>
<feature type="domain" description="Guanylate cyclase" evidence="21">
    <location>
        <begin position="346"/>
        <end position="503"/>
    </location>
</feature>
<evidence type="ECO:0000256" key="18">
    <source>
        <dbReference type="ARBA" id="ARBA00032597"/>
    </source>
</evidence>
<dbReference type="Pfam" id="PF00211">
    <property type="entry name" value="Guanylate_cyc"/>
    <property type="match status" value="1"/>
</dbReference>
<comment type="caution">
    <text evidence="22">The sequence shown here is derived from an EMBL/GenBank/DDBJ whole genome shotgun (WGS) entry which is preliminary data.</text>
</comment>
<evidence type="ECO:0000256" key="14">
    <source>
        <dbReference type="ARBA" id="ARBA00023136"/>
    </source>
</evidence>
<comment type="subcellular location">
    <subcellularLocation>
        <location evidence="4">Membrane</location>
        <topology evidence="4">Multi-pass membrane protein</topology>
    </subcellularLocation>
</comment>
<evidence type="ECO:0000256" key="12">
    <source>
        <dbReference type="ARBA" id="ARBA00022989"/>
    </source>
</evidence>
<keyword evidence="11" id="KW-0460">Magnesium</keyword>
<feature type="transmembrane region" description="Helical" evidence="20">
    <location>
        <begin position="302"/>
        <end position="325"/>
    </location>
</feature>
<dbReference type="InterPro" id="IPR050697">
    <property type="entry name" value="Adenylyl/Guanylyl_Cyclase_3/4"/>
</dbReference>
<keyword evidence="15 22" id="KW-0675">Receptor</keyword>
<evidence type="ECO:0000256" key="17">
    <source>
        <dbReference type="ARBA" id="ARBA00023239"/>
    </source>
</evidence>
<dbReference type="GO" id="GO:0006171">
    <property type="term" value="P:cAMP biosynthetic process"/>
    <property type="evidence" value="ECO:0007669"/>
    <property type="project" value="UniProtKB-KW"/>
</dbReference>
<evidence type="ECO:0000256" key="7">
    <source>
        <dbReference type="ARBA" id="ARBA00022692"/>
    </source>
</evidence>
<keyword evidence="16" id="KW-0325">Glycoprotein</keyword>
<dbReference type="GO" id="GO:0035556">
    <property type="term" value="P:intracellular signal transduction"/>
    <property type="evidence" value="ECO:0007669"/>
    <property type="project" value="InterPro"/>
</dbReference>
<dbReference type="PANTHER" id="PTHR43081:SF1">
    <property type="entry name" value="ADENYLATE CYCLASE, TERMINAL-DIFFERENTIATION SPECIFIC"/>
    <property type="match status" value="1"/>
</dbReference>
<evidence type="ECO:0000256" key="1">
    <source>
        <dbReference type="ARBA" id="ARBA00001593"/>
    </source>
</evidence>
<protein>
    <recommendedName>
        <fullName evidence="6">adenylate cyclase</fullName>
        <ecNumber evidence="6">4.6.1.1</ecNumber>
    </recommendedName>
    <alternativeName>
        <fullName evidence="18">ATP pyrophosphate-lyase</fullName>
    </alternativeName>
    <alternativeName>
        <fullName evidence="19">Adenylyl cyclase</fullName>
    </alternativeName>
</protein>
<comment type="cofactor">
    <cofactor evidence="2">
        <name>Mg(2+)</name>
        <dbReference type="ChEBI" id="CHEBI:18420"/>
    </cofactor>
</comment>
<evidence type="ECO:0000256" key="19">
    <source>
        <dbReference type="ARBA" id="ARBA00032637"/>
    </source>
</evidence>
<dbReference type="RefSeq" id="XP_029233968.1">
    <property type="nucleotide sequence ID" value="XM_029386254.1"/>
</dbReference>
<evidence type="ECO:0000313" key="23">
    <source>
        <dbReference type="Proteomes" id="UP000283634"/>
    </source>
</evidence>
<dbReference type="OrthoDB" id="245836at2759"/>
<evidence type="ECO:0000256" key="13">
    <source>
        <dbReference type="ARBA" id="ARBA00022998"/>
    </source>
</evidence>
<dbReference type="Pfam" id="PF25493">
    <property type="entry name" value="Peripla_BP_A-cyclase"/>
    <property type="match status" value="1"/>
</dbReference>
<keyword evidence="8" id="KW-0479">Metal-binding</keyword>
<dbReference type="PANTHER" id="PTHR43081">
    <property type="entry name" value="ADENYLATE CYCLASE, TERMINAL-DIFFERENTIATION SPECIFIC-RELATED"/>
    <property type="match status" value="1"/>
</dbReference>
<dbReference type="SUPFAM" id="SSF55073">
    <property type="entry name" value="Nucleotide cyclase"/>
    <property type="match status" value="1"/>
</dbReference>
<keyword evidence="9" id="KW-0547">Nucleotide-binding</keyword>
<evidence type="ECO:0000256" key="11">
    <source>
        <dbReference type="ARBA" id="ARBA00022842"/>
    </source>
</evidence>
<evidence type="ECO:0000256" key="8">
    <source>
        <dbReference type="ARBA" id="ARBA00022723"/>
    </source>
</evidence>
<dbReference type="EMBL" id="MKGL01000598">
    <property type="protein sequence ID" value="RNE97120.1"/>
    <property type="molecule type" value="Genomic_DNA"/>
</dbReference>
<dbReference type="AlphaFoldDB" id="A0A3R7R741"/>
<gene>
    <name evidence="22" type="ORF">TraAM80_09579</name>
</gene>
<evidence type="ECO:0000256" key="6">
    <source>
        <dbReference type="ARBA" id="ARBA00012201"/>
    </source>
</evidence>
<dbReference type="GeneID" id="40333512"/>
<proteinExistence type="inferred from homology"/>
<evidence type="ECO:0000256" key="20">
    <source>
        <dbReference type="SAM" id="Phobius"/>
    </source>
</evidence>
<evidence type="ECO:0000256" key="16">
    <source>
        <dbReference type="ARBA" id="ARBA00023180"/>
    </source>
</evidence>
<evidence type="ECO:0000259" key="21">
    <source>
        <dbReference type="PROSITE" id="PS50125"/>
    </source>
</evidence>
<dbReference type="Proteomes" id="UP000283634">
    <property type="component" value="Unassembled WGS sequence"/>
</dbReference>
<dbReference type="CDD" id="cd07556">
    <property type="entry name" value="Nucleotidyl_cyc_III"/>
    <property type="match status" value="1"/>
</dbReference>
<dbReference type="GO" id="GO:0016020">
    <property type="term" value="C:membrane"/>
    <property type="evidence" value="ECO:0007669"/>
    <property type="project" value="UniProtKB-SubCell"/>
</dbReference>
<reference evidence="22 23" key="1">
    <citation type="journal article" date="2018" name="BMC Genomics">
        <title>Genomic comparison of Trypanosoma conorhini and Trypanosoma rangeli to Trypanosoma cruzi strains of high and low virulence.</title>
        <authorList>
            <person name="Bradwell K.R."/>
            <person name="Koparde V.N."/>
            <person name="Matveyev A.V."/>
            <person name="Serrano M.G."/>
            <person name="Alves J.M."/>
            <person name="Parikh H."/>
            <person name="Huang B."/>
            <person name="Lee V."/>
            <person name="Espinosa-Alvarez O."/>
            <person name="Ortiz P.A."/>
            <person name="Costa-Martins A.G."/>
            <person name="Teixeira M.M."/>
            <person name="Buck G.A."/>
        </authorList>
    </citation>
    <scope>NUCLEOTIDE SEQUENCE [LARGE SCALE GENOMIC DNA]</scope>
    <source>
        <strain evidence="22 23">AM80</strain>
    </source>
</reference>
<sequence>MGVTVGEALLLPNLTFVDPVALYVAPHLERRNVIYLTATLAQELYRLAMYLSASSVGEAHAIISGPHKAAVADVLRRTLVTFDIKLRSLKLFEWQQTVMQDLPRTGWVFVLGIFSTDLPLILGHVAAHPDLHVLMSYADHNLLYPYFVGRKADGATDRVLYATNMPHWADTKSQVKIVRSYHAAVTNSSRWSPLGLRGFVAVRAMLALSEVMDIITSDLFLQTLYMYRMISVEGMIFGPFASLHPPMCGASSDCLVNYGASDIAIWSMSRSLDPSVPHVAPPETPPMRYVEPAARGLSMVQLIGIVIAVVLLVTIIAVGVVVVLLCCCRDSRDNATAPKEPTDPVTLVFTDIESSTALWAACPEAMSDAVATHHQLIRELIAKYRCYEVKTIGDSFMIACKSAFAAVQLVRELQRVFLQHAWGTSVLDDAYRKFEESRAEEGAEAEGYVPPTARLDAAVYRQHWNGLRVRVGVHTGLCDIRRDEVTERYDYYGGAVNMAARTESVGNGGQVLLTRAAYMALSTAEREEVEATALGAVAWGAEFRFCFFDGCCVGGSHWVPIHCVLYGLCALGPAGMFPAVVRISSELLEGDFVCPHPPHV</sequence>
<evidence type="ECO:0000256" key="15">
    <source>
        <dbReference type="ARBA" id="ARBA00023170"/>
    </source>
</evidence>
<dbReference type="InterPro" id="IPR057398">
    <property type="entry name" value="GRESAG4.1/3_peripasmic_2"/>
</dbReference>
<keyword evidence="23" id="KW-1185">Reference proteome</keyword>
<organism evidence="22 23">
    <name type="scientific">Trypanosoma rangeli</name>
    <dbReference type="NCBI Taxonomy" id="5698"/>
    <lineage>
        <taxon>Eukaryota</taxon>
        <taxon>Discoba</taxon>
        <taxon>Euglenozoa</taxon>
        <taxon>Kinetoplastea</taxon>
        <taxon>Metakinetoplastina</taxon>
        <taxon>Trypanosomatida</taxon>
        <taxon>Trypanosomatidae</taxon>
        <taxon>Trypanosoma</taxon>
        <taxon>Herpetosoma</taxon>
    </lineage>
</organism>
<dbReference type="PROSITE" id="PS50125">
    <property type="entry name" value="GUANYLATE_CYCLASE_2"/>
    <property type="match status" value="1"/>
</dbReference>
<evidence type="ECO:0000256" key="2">
    <source>
        <dbReference type="ARBA" id="ARBA00001946"/>
    </source>
</evidence>
<evidence type="ECO:0000256" key="4">
    <source>
        <dbReference type="ARBA" id="ARBA00004141"/>
    </source>
</evidence>
<dbReference type="FunFam" id="3.30.70.1230:FF:000022">
    <property type="entry name" value="Receptor-type adenylate cyclase GRESAG 4, putative"/>
    <property type="match status" value="1"/>
</dbReference>
<evidence type="ECO:0000256" key="9">
    <source>
        <dbReference type="ARBA" id="ARBA00022741"/>
    </source>
</evidence>
<dbReference type="GO" id="GO:0004016">
    <property type="term" value="F:adenylate cyclase activity"/>
    <property type="evidence" value="ECO:0007669"/>
    <property type="project" value="UniProtKB-EC"/>
</dbReference>
<keyword evidence="7 20" id="KW-0812">Transmembrane</keyword>
<accession>A0A3R7R741</accession>
<dbReference type="GO" id="GO:0005524">
    <property type="term" value="F:ATP binding"/>
    <property type="evidence" value="ECO:0007669"/>
    <property type="project" value="UniProtKB-KW"/>
</dbReference>
<dbReference type="EC" id="4.6.1.1" evidence="6"/>
<evidence type="ECO:0000256" key="5">
    <source>
        <dbReference type="ARBA" id="ARBA00005381"/>
    </source>
</evidence>
<comment type="similarity">
    <text evidence="5">Belongs to the adenylyl cyclase class-3 family.</text>
</comment>
<comment type="function">
    <text evidence="3">Could act as a receptor for an unknown ligand.</text>
</comment>
<keyword evidence="14 20" id="KW-0472">Membrane</keyword>
<keyword evidence="17" id="KW-0456">Lyase</keyword>
<evidence type="ECO:0000256" key="3">
    <source>
        <dbReference type="ARBA" id="ARBA00002708"/>
    </source>
</evidence>
<dbReference type="VEuPathDB" id="TriTrypDB:TRSC58_07036"/>
<name>A0A3R7R741_TRYRA</name>
<keyword evidence="12 20" id="KW-1133">Transmembrane helix</keyword>
<dbReference type="GO" id="GO:0046872">
    <property type="term" value="F:metal ion binding"/>
    <property type="evidence" value="ECO:0007669"/>
    <property type="project" value="UniProtKB-KW"/>
</dbReference>
<dbReference type="SMART" id="SM00044">
    <property type="entry name" value="CYCc"/>
    <property type="match status" value="1"/>
</dbReference>
<keyword evidence="10" id="KW-0067">ATP-binding</keyword>
<dbReference type="Gene3D" id="3.30.70.1230">
    <property type="entry name" value="Nucleotide cyclase"/>
    <property type="match status" value="1"/>
</dbReference>
<dbReference type="InterPro" id="IPR029787">
    <property type="entry name" value="Nucleotide_cyclase"/>
</dbReference>
<evidence type="ECO:0000313" key="22">
    <source>
        <dbReference type="EMBL" id="RNE97120.1"/>
    </source>
</evidence>